<evidence type="ECO:0000313" key="5">
    <source>
        <dbReference type="EMBL" id="CAK8695909.1"/>
    </source>
</evidence>
<dbReference type="Proteomes" id="UP001642483">
    <property type="component" value="Unassembled WGS sequence"/>
</dbReference>
<reference evidence="5 6" key="1">
    <citation type="submission" date="2024-02" db="EMBL/GenBank/DDBJ databases">
        <authorList>
            <person name="Daric V."/>
            <person name="Darras S."/>
        </authorList>
    </citation>
    <scope>NUCLEOTIDE SEQUENCE [LARGE SCALE GENOMIC DNA]</scope>
</reference>
<evidence type="ECO:0000313" key="6">
    <source>
        <dbReference type="Proteomes" id="UP001642483"/>
    </source>
</evidence>
<dbReference type="Gene3D" id="3.40.630.30">
    <property type="match status" value="1"/>
</dbReference>
<dbReference type="Pfam" id="PF14542">
    <property type="entry name" value="Acetyltransf_CG"/>
    <property type="match status" value="1"/>
</dbReference>
<dbReference type="SUPFAM" id="SSF55729">
    <property type="entry name" value="Acyl-CoA N-acyltransferases (Nat)"/>
    <property type="match status" value="1"/>
</dbReference>
<organism evidence="5 6">
    <name type="scientific">Clavelina lepadiformis</name>
    <name type="common">Light-bulb sea squirt</name>
    <name type="synonym">Ascidia lepadiformis</name>
    <dbReference type="NCBI Taxonomy" id="159417"/>
    <lineage>
        <taxon>Eukaryota</taxon>
        <taxon>Metazoa</taxon>
        <taxon>Chordata</taxon>
        <taxon>Tunicata</taxon>
        <taxon>Ascidiacea</taxon>
        <taxon>Aplousobranchia</taxon>
        <taxon>Clavelinidae</taxon>
        <taxon>Clavelina</taxon>
    </lineage>
</organism>
<sequence>MLSIKLQPLMLFLRKMSKLDVRSLSVNHDKKNTEFLIEIKDCPEKAFLSYEKINQSTVDLQHTVVPEVFRGQGVGKILAKTALDYVVENNLNMKLTCWYLQKYVKENPLPEYTERLTNP</sequence>
<evidence type="ECO:0000259" key="4">
    <source>
        <dbReference type="PROSITE" id="PS51729"/>
    </source>
</evidence>
<comment type="caution">
    <text evidence="5">The sequence shown here is derived from an EMBL/GenBank/DDBJ whole genome shotgun (WGS) entry which is preliminary data.</text>
</comment>
<evidence type="ECO:0000256" key="2">
    <source>
        <dbReference type="ARBA" id="ARBA00020243"/>
    </source>
</evidence>
<gene>
    <name evidence="5" type="ORF">CVLEPA_LOCUS29114</name>
</gene>
<name>A0ABP0GZ43_CLALP</name>
<dbReference type="InterPro" id="IPR016181">
    <property type="entry name" value="Acyl_CoA_acyltransferase"/>
</dbReference>
<proteinExistence type="inferred from homology"/>
<feature type="domain" description="N-acetyltransferase" evidence="4">
    <location>
        <begin position="27"/>
        <end position="117"/>
    </location>
</feature>
<keyword evidence="6" id="KW-1185">Reference proteome</keyword>
<dbReference type="InterPro" id="IPR045057">
    <property type="entry name" value="Gcn5-rel_NAT"/>
</dbReference>
<dbReference type="EMBL" id="CAWYQH010000152">
    <property type="protein sequence ID" value="CAK8695909.1"/>
    <property type="molecule type" value="Genomic_DNA"/>
</dbReference>
<comment type="similarity">
    <text evidence="1">Belongs to the NATD1 family.</text>
</comment>
<protein>
    <recommendedName>
        <fullName evidence="2">Protein NATD1</fullName>
    </recommendedName>
    <alternativeName>
        <fullName evidence="3">N-acetyltransferase domain-containing protein 1</fullName>
    </alternativeName>
</protein>
<dbReference type="InterPro" id="IPR031165">
    <property type="entry name" value="GNAT_YJDJ"/>
</dbReference>
<dbReference type="PANTHER" id="PTHR31435">
    <property type="entry name" value="PROTEIN NATD1"/>
    <property type="match status" value="1"/>
</dbReference>
<dbReference type="PROSITE" id="PS51729">
    <property type="entry name" value="GNAT_YJDJ"/>
    <property type="match status" value="1"/>
</dbReference>
<dbReference type="PANTHER" id="PTHR31435:SF9">
    <property type="entry name" value="PROTEIN NATD1"/>
    <property type="match status" value="1"/>
</dbReference>
<evidence type="ECO:0000256" key="1">
    <source>
        <dbReference type="ARBA" id="ARBA00006233"/>
    </source>
</evidence>
<accession>A0ABP0GZ43</accession>
<evidence type="ECO:0000256" key="3">
    <source>
        <dbReference type="ARBA" id="ARBA00031876"/>
    </source>
</evidence>